<dbReference type="OrthoDB" id="1452822at2"/>
<dbReference type="InterPro" id="IPR006860">
    <property type="entry name" value="FecR"/>
</dbReference>
<feature type="domain" description="FecR protein" evidence="2">
    <location>
        <begin position="112"/>
        <end position="207"/>
    </location>
</feature>
<dbReference type="RefSeq" id="WP_088160694.1">
    <property type="nucleotide sequence ID" value="NZ_DAIRPU010000011.1"/>
</dbReference>
<organism evidence="4 5">
    <name type="scientific">Sphingobacterium siyangense</name>
    <dbReference type="NCBI Taxonomy" id="459529"/>
    <lineage>
        <taxon>Bacteria</taxon>
        <taxon>Pseudomonadati</taxon>
        <taxon>Bacteroidota</taxon>
        <taxon>Sphingobacteriia</taxon>
        <taxon>Sphingobacteriales</taxon>
        <taxon>Sphingobacteriaceae</taxon>
        <taxon>Sphingobacterium</taxon>
    </lineage>
</organism>
<dbReference type="Pfam" id="PF16344">
    <property type="entry name" value="FecR_C"/>
    <property type="match status" value="1"/>
</dbReference>
<gene>
    <name evidence="4" type="ORF">IQ31_01506</name>
</gene>
<dbReference type="AlphaFoldDB" id="A0A562MQB0"/>
<sequence>MKRRIFESLIYRYQHNNANKAERSLIDRWYDTLDREELSEGEVDEVRLWNNIQQRIGSTASKKSVGRSIIYWSGTVAASLLLCVSVLFWTKQHDLNFSQREANLKPGYRIFETGASQRKRIFLADGSTVIMNAYSKIKLDTVSYNRRDRVVELMAGEAYFEIKKDSSKAFVVNARQIQTRVLGTSFTVKNYAELDEISVSVFTGKVQVTANSNPLGVLTRGEQIRYTKNNHNSQQETFDLTTRNSWIEGRVYLKQSSFAELALAVKSIYDVDIKTDDQRIAQQRYSMPISKQLSWTATLESIKAIHHNKSRKEGRIVHIY</sequence>
<feature type="transmembrane region" description="Helical" evidence="1">
    <location>
        <begin position="69"/>
        <end position="89"/>
    </location>
</feature>
<dbReference type="PANTHER" id="PTHR30273:SF2">
    <property type="entry name" value="PROTEIN FECR"/>
    <property type="match status" value="1"/>
</dbReference>
<comment type="caution">
    <text evidence="4">The sequence shown here is derived from an EMBL/GenBank/DDBJ whole genome shotgun (WGS) entry which is preliminary data.</text>
</comment>
<name>A0A562MQB0_9SPHI</name>
<dbReference type="Gene3D" id="2.60.120.1440">
    <property type="match status" value="1"/>
</dbReference>
<keyword evidence="1" id="KW-1133">Transmembrane helix</keyword>
<dbReference type="PIRSF" id="PIRSF018266">
    <property type="entry name" value="FecR"/>
    <property type="match status" value="1"/>
</dbReference>
<keyword evidence="1" id="KW-0812">Transmembrane</keyword>
<dbReference type="GO" id="GO:0016989">
    <property type="term" value="F:sigma factor antagonist activity"/>
    <property type="evidence" value="ECO:0007669"/>
    <property type="project" value="TreeGrafter"/>
</dbReference>
<dbReference type="Proteomes" id="UP000315908">
    <property type="component" value="Unassembled WGS sequence"/>
</dbReference>
<evidence type="ECO:0000259" key="2">
    <source>
        <dbReference type="Pfam" id="PF04773"/>
    </source>
</evidence>
<dbReference type="InterPro" id="IPR012373">
    <property type="entry name" value="Ferrdict_sens_TM"/>
</dbReference>
<accession>A0A562MQB0</accession>
<dbReference type="InterPro" id="IPR032508">
    <property type="entry name" value="FecR_C"/>
</dbReference>
<dbReference type="Gene3D" id="3.55.50.30">
    <property type="match status" value="1"/>
</dbReference>
<evidence type="ECO:0000313" key="5">
    <source>
        <dbReference type="Proteomes" id="UP000315908"/>
    </source>
</evidence>
<feature type="domain" description="Protein FecR C-terminal" evidence="3">
    <location>
        <begin position="252"/>
        <end position="319"/>
    </location>
</feature>
<keyword evidence="1" id="KW-0472">Membrane</keyword>
<evidence type="ECO:0000259" key="3">
    <source>
        <dbReference type="Pfam" id="PF16344"/>
    </source>
</evidence>
<dbReference type="PANTHER" id="PTHR30273">
    <property type="entry name" value="PERIPLASMIC SIGNAL SENSOR AND SIGMA FACTOR ACTIVATOR FECR-RELATED"/>
    <property type="match status" value="1"/>
</dbReference>
<evidence type="ECO:0000313" key="4">
    <source>
        <dbReference type="EMBL" id="TWI22102.1"/>
    </source>
</evidence>
<reference evidence="4 5" key="1">
    <citation type="journal article" date="2015" name="Stand. Genomic Sci.">
        <title>Genomic Encyclopedia of Bacterial and Archaeal Type Strains, Phase III: the genomes of soil and plant-associated and newly described type strains.</title>
        <authorList>
            <person name="Whitman W.B."/>
            <person name="Woyke T."/>
            <person name="Klenk H.P."/>
            <person name="Zhou Y."/>
            <person name="Lilburn T.G."/>
            <person name="Beck B.J."/>
            <person name="De Vos P."/>
            <person name="Vandamme P."/>
            <person name="Eisen J.A."/>
            <person name="Garrity G."/>
            <person name="Hugenholtz P."/>
            <person name="Kyrpides N.C."/>
        </authorList>
    </citation>
    <scope>NUCLEOTIDE SEQUENCE [LARGE SCALE GENOMIC DNA]</scope>
    <source>
        <strain evidence="4 5">CGMCC 1.6855</strain>
    </source>
</reference>
<protein>
    <submittedName>
        <fullName evidence="4">FecR family protein</fullName>
    </submittedName>
</protein>
<evidence type="ECO:0000256" key="1">
    <source>
        <dbReference type="SAM" id="Phobius"/>
    </source>
</evidence>
<dbReference type="Pfam" id="PF04773">
    <property type="entry name" value="FecR"/>
    <property type="match status" value="1"/>
</dbReference>
<proteinExistence type="predicted"/>
<dbReference type="EMBL" id="VLKR01000006">
    <property type="protein sequence ID" value="TWI22102.1"/>
    <property type="molecule type" value="Genomic_DNA"/>
</dbReference>